<dbReference type="EMBL" id="JANAWD010000005">
    <property type="protein sequence ID" value="KAJ3491912.1"/>
    <property type="molecule type" value="Genomic_DNA"/>
</dbReference>
<evidence type="ECO:0000256" key="1">
    <source>
        <dbReference type="SAM" id="MobiDB-lite"/>
    </source>
</evidence>
<feature type="compositionally biased region" description="Polar residues" evidence="1">
    <location>
        <begin position="339"/>
        <end position="348"/>
    </location>
</feature>
<dbReference type="InterPro" id="IPR001138">
    <property type="entry name" value="Zn2Cys6_DnaBD"/>
</dbReference>
<comment type="caution">
    <text evidence="2">The sequence shown here is derived from an EMBL/GenBank/DDBJ whole genome shotgun (WGS) entry which is preliminary data.</text>
</comment>
<dbReference type="AlphaFoldDB" id="A0AAD5YIJ5"/>
<feature type="region of interest" description="Disordered" evidence="1">
    <location>
        <begin position="1"/>
        <end position="66"/>
    </location>
</feature>
<evidence type="ECO:0000313" key="3">
    <source>
        <dbReference type="Proteomes" id="UP001212997"/>
    </source>
</evidence>
<keyword evidence="3" id="KW-1185">Reference proteome</keyword>
<feature type="compositionally biased region" description="Basic and acidic residues" evidence="1">
    <location>
        <begin position="239"/>
        <end position="249"/>
    </location>
</feature>
<proteinExistence type="predicted"/>
<sequence>MSLPHPASYPLASGLHQPNNHCSPVDPAYYQYMNPPPSSSSAHYRSQAYPGQPGLQNQPHVGYSLDATSVNDQGFYQSQVYDNAVQPSGVPAQWSFQDNQQYLSYPSAQPTTEQWVTGQQSQPYDQPYESTRAFQPRPGSSGQNLLSFQDQVFRVESDNISSLSDDANTLAYPTMAYFSNGYDDDPYSSPSSRSADSPDGSYHQGSQSTSPFSPNGPNACSAPRRQGDLPASVFYEHTNMGRDRKHPDRSTSQPMSASPMGQYGSPSHSHTPIHHHAYQPQRAPSPMGHLPYPEEVQRQLARSSFSHPSIDNDPRWTEYRPEARTYVHQPQPHRPPPANETQYNQRYTPGSIALPAPTRSPPLIEDTPKKPLSLACLFCRKRKIACGSPPPDREDRTCK</sequence>
<name>A0AAD5YIJ5_9APHY</name>
<feature type="compositionally biased region" description="Low complexity" evidence="1">
    <location>
        <begin position="187"/>
        <end position="202"/>
    </location>
</feature>
<accession>A0AAD5YIJ5</accession>
<reference evidence="2" key="1">
    <citation type="submission" date="2022-07" db="EMBL/GenBank/DDBJ databases">
        <title>Genome Sequence of Physisporinus lineatus.</title>
        <authorList>
            <person name="Buettner E."/>
        </authorList>
    </citation>
    <scope>NUCLEOTIDE SEQUENCE</scope>
    <source>
        <strain evidence="2">VT162</strain>
    </source>
</reference>
<dbReference type="GO" id="GO:0008270">
    <property type="term" value="F:zinc ion binding"/>
    <property type="evidence" value="ECO:0007669"/>
    <property type="project" value="InterPro"/>
</dbReference>
<evidence type="ECO:0000313" key="2">
    <source>
        <dbReference type="EMBL" id="KAJ3491912.1"/>
    </source>
</evidence>
<feature type="region of interest" description="Disordered" evidence="1">
    <location>
        <begin position="183"/>
        <end position="291"/>
    </location>
</feature>
<feature type="compositionally biased region" description="Polar residues" evidence="1">
    <location>
        <begin position="203"/>
        <end position="218"/>
    </location>
</feature>
<protein>
    <submittedName>
        <fullName evidence="2">Uncharacterized protein</fullName>
    </submittedName>
</protein>
<dbReference type="GO" id="GO:0000981">
    <property type="term" value="F:DNA-binding transcription factor activity, RNA polymerase II-specific"/>
    <property type="evidence" value="ECO:0007669"/>
    <property type="project" value="InterPro"/>
</dbReference>
<dbReference type="Proteomes" id="UP001212997">
    <property type="component" value="Unassembled WGS sequence"/>
</dbReference>
<gene>
    <name evidence="2" type="ORF">NLI96_g340</name>
</gene>
<organism evidence="2 3">
    <name type="scientific">Meripilus lineatus</name>
    <dbReference type="NCBI Taxonomy" id="2056292"/>
    <lineage>
        <taxon>Eukaryota</taxon>
        <taxon>Fungi</taxon>
        <taxon>Dikarya</taxon>
        <taxon>Basidiomycota</taxon>
        <taxon>Agaricomycotina</taxon>
        <taxon>Agaricomycetes</taxon>
        <taxon>Polyporales</taxon>
        <taxon>Meripilaceae</taxon>
        <taxon>Meripilus</taxon>
    </lineage>
</organism>
<feature type="region of interest" description="Disordered" evidence="1">
    <location>
        <begin position="109"/>
        <end position="144"/>
    </location>
</feature>
<dbReference type="CDD" id="cd00067">
    <property type="entry name" value="GAL4"/>
    <property type="match status" value="1"/>
</dbReference>
<feature type="region of interest" description="Disordered" evidence="1">
    <location>
        <begin position="326"/>
        <end position="367"/>
    </location>
</feature>